<keyword evidence="4" id="KW-0804">Transcription</keyword>
<dbReference type="Gramene" id="PHT64394">
    <property type="protein sequence ID" value="PHT64394"/>
    <property type="gene ID" value="T459_31745"/>
</dbReference>
<evidence type="ECO:0000256" key="3">
    <source>
        <dbReference type="ARBA" id="ARBA00023125"/>
    </source>
</evidence>
<dbReference type="PANTHER" id="PTHR31920:SF135">
    <property type="entry name" value="B3 DOMAIN-CONTAINING PROTEIN OS03G0621600-RELATED"/>
    <property type="match status" value="1"/>
</dbReference>
<dbReference type="Gene3D" id="2.40.330.10">
    <property type="entry name" value="DNA-binding pseudobarrel domain"/>
    <property type="match status" value="2"/>
</dbReference>
<dbReference type="EMBL" id="AYRZ02000015">
    <property type="protein sequence ID" value="PHT64394.1"/>
    <property type="molecule type" value="Genomic_DNA"/>
</dbReference>
<feature type="compositionally biased region" description="Acidic residues" evidence="6">
    <location>
        <begin position="188"/>
        <end position="204"/>
    </location>
</feature>
<dbReference type="SUPFAM" id="SSF101936">
    <property type="entry name" value="DNA-binding pseudobarrel domain"/>
    <property type="match status" value="2"/>
</dbReference>
<dbReference type="OMA" id="VCEVNKA"/>
<dbReference type="GO" id="GO:0003677">
    <property type="term" value="F:DNA binding"/>
    <property type="evidence" value="ECO:0007669"/>
    <property type="project" value="UniProtKB-KW"/>
</dbReference>
<dbReference type="InterPro" id="IPR015300">
    <property type="entry name" value="DNA-bd_pseudobarrel_sf"/>
</dbReference>
<organism evidence="8 9">
    <name type="scientific">Capsicum annuum</name>
    <name type="common">Capsicum pepper</name>
    <dbReference type="NCBI Taxonomy" id="4072"/>
    <lineage>
        <taxon>Eukaryota</taxon>
        <taxon>Viridiplantae</taxon>
        <taxon>Streptophyta</taxon>
        <taxon>Embryophyta</taxon>
        <taxon>Tracheophyta</taxon>
        <taxon>Spermatophyta</taxon>
        <taxon>Magnoliopsida</taxon>
        <taxon>eudicotyledons</taxon>
        <taxon>Gunneridae</taxon>
        <taxon>Pentapetalae</taxon>
        <taxon>asterids</taxon>
        <taxon>lamiids</taxon>
        <taxon>Solanales</taxon>
        <taxon>Solanaceae</taxon>
        <taxon>Solanoideae</taxon>
        <taxon>Capsiceae</taxon>
        <taxon>Capsicum</taxon>
    </lineage>
</organism>
<name>A0A2G2Y3T1_CAPAN</name>
<evidence type="ECO:0000256" key="6">
    <source>
        <dbReference type="SAM" id="MobiDB-lite"/>
    </source>
</evidence>
<reference evidence="8 9" key="2">
    <citation type="journal article" date="2017" name="Genome Biol.">
        <title>New reference genome sequences of hot pepper reveal the massive evolution of plant disease-resistance genes by retroduplication.</title>
        <authorList>
            <person name="Kim S."/>
            <person name="Park J."/>
            <person name="Yeom S.I."/>
            <person name="Kim Y.M."/>
            <person name="Seo E."/>
            <person name="Kim K.T."/>
            <person name="Kim M.S."/>
            <person name="Lee J.M."/>
            <person name="Cheong K."/>
            <person name="Shin H.S."/>
            <person name="Kim S.B."/>
            <person name="Han K."/>
            <person name="Lee J."/>
            <person name="Park M."/>
            <person name="Lee H.A."/>
            <person name="Lee H.Y."/>
            <person name="Lee Y."/>
            <person name="Oh S."/>
            <person name="Lee J.H."/>
            <person name="Choi E."/>
            <person name="Choi E."/>
            <person name="Lee S.E."/>
            <person name="Jeon J."/>
            <person name="Kim H."/>
            <person name="Choi G."/>
            <person name="Song H."/>
            <person name="Lee J."/>
            <person name="Lee S.C."/>
            <person name="Kwon J.K."/>
            <person name="Lee H.Y."/>
            <person name="Koo N."/>
            <person name="Hong Y."/>
            <person name="Kim R.W."/>
            <person name="Kang W.H."/>
            <person name="Huh J.H."/>
            <person name="Kang B.C."/>
            <person name="Yang T.J."/>
            <person name="Lee Y.H."/>
            <person name="Bennetzen J.L."/>
            <person name="Choi D."/>
        </authorList>
    </citation>
    <scope>NUCLEOTIDE SEQUENCE [LARGE SCALE GENOMIC DNA]</scope>
    <source>
        <strain evidence="9">cv. CM334</strain>
    </source>
</reference>
<dbReference type="Pfam" id="PF02362">
    <property type="entry name" value="B3"/>
    <property type="match status" value="2"/>
</dbReference>
<dbReference type="InterPro" id="IPR003340">
    <property type="entry name" value="B3_DNA-bd"/>
</dbReference>
<dbReference type="GO" id="GO:0005634">
    <property type="term" value="C:nucleus"/>
    <property type="evidence" value="ECO:0007669"/>
    <property type="project" value="UniProtKB-SubCell"/>
</dbReference>
<comment type="subcellular location">
    <subcellularLocation>
        <location evidence="1">Nucleus</location>
    </subcellularLocation>
</comment>
<dbReference type="AlphaFoldDB" id="A0A2G2Y3T1"/>
<accession>A0A2G2Y3T1</accession>
<dbReference type="CDD" id="cd10017">
    <property type="entry name" value="B3_DNA"/>
    <property type="match status" value="1"/>
</dbReference>
<dbReference type="SMART" id="SM01019">
    <property type="entry name" value="B3"/>
    <property type="match status" value="2"/>
</dbReference>
<feature type="compositionally biased region" description="Acidic residues" evidence="6">
    <location>
        <begin position="139"/>
        <end position="175"/>
    </location>
</feature>
<evidence type="ECO:0000256" key="2">
    <source>
        <dbReference type="ARBA" id="ARBA00023015"/>
    </source>
</evidence>
<dbReference type="Proteomes" id="UP000222542">
    <property type="component" value="Unassembled WGS sequence"/>
</dbReference>
<dbReference type="PANTHER" id="PTHR31920">
    <property type="entry name" value="B3 DOMAIN-CONTAINING"/>
    <property type="match status" value="1"/>
</dbReference>
<keyword evidence="3" id="KW-0238">DNA-binding</keyword>
<keyword evidence="2" id="KW-0805">Transcription regulation</keyword>
<comment type="caution">
    <text evidence="8">The sequence shown here is derived from an EMBL/GenBank/DDBJ whole genome shotgun (WGS) entry which is preliminary data.</text>
</comment>
<reference evidence="8 9" key="1">
    <citation type="journal article" date="2014" name="Nat. Genet.">
        <title>Genome sequence of the hot pepper provides insights into the evolution of pungency in Capsicum species.</title>
        <authorList>
            <person name="Kim S."/>
            <person name="Park M."/>
            <person name="Yeom S.I."/>
            <person name="Kim Y.M."/>
            <person name="Lee J.M."/>
            <person name="Lee H.A."/>
            <person name="Seo E."/>
            <person name="Choi J."/>
            <person name="Cheong K."/>
            <person name="Kim K.T."/>
            <person name="Jung K."/>
            <person name="Lee G.W."/>
            <person name="Oh S.K."/>
            <person name="Bae C."/>
            <person name="Kim S.B."/>
            <person name="Lee H.Y."/>
            <person name="Kim S.Y."/>
            <person name="Kim M.S."/>
            <person name="Kang B.C."/>
            <person name="Jo Y.D."/>
            <person name="Yang H.B."/>
            <person name="Jeong H.J."/>
            <person name="Kang W.H."/>
            <person name="Kwon J.K."/>
            <person name="Shin C."/>
            <person name="Lim J.Y."/>
            <person name="Park J.H."/>
            <person name="Huh J.H."/>
            <person name="Kim J.S."/>
            <person name="Kim B.D."/>
            <person name="Cohen O."/>
            <person name="Paran I."/>
            <person name="Suh M.C."/>
            <person name="Lee S.B."/>
            <person name="Kim Y.K."/>
            <person name="Shin Y."/>
            <person name="Noh S.J."/>
            <person name="Park J."/>
            <person name="Seo Y.S."/>
            <person name="Kwon S.Y."/>
            <person name="Kim H.A."/>
            <person name="Park J.M."/>
            <person name="Kim H.J."/>
            <person name="Choi S.B."/>
            <person name="Bosland P.W."/>
            <person name="Reeves G."/>
            <person name="Jo S.H."/>
            <person name="Lee B.W."/>
            <person name="Cho H.T."/>
            <person name="Choi H.S."/>
            <person name="Lee M.S."/>
            <person name="Yu Y."/>
            <person name="Do Choi Y."/>
            <person name="Park B.S."/>
            <person name="van Deynze A."/>
            <person name="Ashrafi H."/>
            <person name="Hill T."/>
            <person name="Kim W.T."/>
            <person name="Pai H.S."/>
            <person name="Ahn H.K."/>
            <person name="Yeam I."/>
            <person name="Giovannoni J.J."/>
            <person name="Rose J.K."/>
            <person name="Sorensen I."/>
            <person name="Lee S.J."/>
            <person name="Kim R.W."/>
            <person name="Choi I.Y."/>
            <person name="Choi B.S."/>
            <person name="Lim J.S."/>
            <person name="Lee Y.H."/>
            <person name="Choi D."/>
        </authorList>
    </citation>
    <scope>NUCLEOTIDE SEQUENCE [LARGE SCALE GENOMIC DNA]</scope>
    <source>
        <strain evidence="9">cv. CM334</strain>
    </source>
</reference>
<gene>
    <name evidence="8" type="ORF">T459_31745</name>
</gene>
<keyword evidence="5" id="KW-0539">Nucleus</keyword>
<proteinExistence type="predicted"/>
<sequence>MKKGFFKVFNPETSAKRLKILTSFTNSKNGKLPRKVFLRDRFDNMWPMGVTKTGRDFYFEYKWEKFIEDNSLELGDFLVFDFDGNRTFYTKLLGKNGCEKKEAGGLKLTVEEEEEINEHHNSVEPKGKNLASDNSSSSSDDDDSVEDYVVDEKEKEDEEYEEEEEEEEKEEEETEEAARSKRKRMVEEEHDDDEEEETEAENEEENQRVDTFEKKVSRSKAGCKRVATRKVRDLHDHFDDDIFKSGWAAQPKNPYFVAKIRSSLYVPVDLVRDCKLELPSSMIIRDSAGREFETECKTDKQGKTWLRGGWDRLCKWNLVEENDKCIWEFVRGKHNKVLYIQVQVLREGSSCHPDKKNKK</sequence>
<evidence type="ECO:0000259" key="7">
    <source>
        <dbReference type="PROSITE" id="PS50863"/>
    </source>
</evidence>
<dbReference type="PROSITE" id="PS50863">
    <property type="entry name" value="B3"/>
    <property type="match status" value="1"/>
</dbReference>
<evidence type="ECO:0000313" key="8">
    <source>
        <dbReference type="EMBL" id="PHT64394.1"/>
    </source>
</evidence>
<keyword evidence="9" id="KW-1185">Reference proteome</keyword>
<protein>
    <recommendedName>
        <fullName evidence="7">TF-B3 domain-containing protein</fullName>
    </recommendedName>
</protein>
<evidence type="ECO:0000256" key="4">
    <source>
        <dbReference type="ARBA" id="ARBA00023163"/>
    </source>
</evidence>
<evidence type="ECO:0000256" key="5">
    <source>
        <dbReference type="ARBA" id="ARBA00023242"/>
    </source>
</evidence>
<feature type="domain" description="TF-B3" evidence="7">
    <location>
        <begin position="3"/>
        <end position="96"/>
    </location>
</feature>
<feature type="compositionally biased region" description="Basic and acidic residues" evidence="6">
    <location>
        <begin position="117"/>
        <end position="127"/>
    </location>
</feature>
<evidence type="ECO:0000313" key="9">
    <source>
        <dbReference type="Proteomes" id="UP000222542"/>
    </source>
</evidence>
<dbReference type="InterPro" id="IPR050655">
    <property type="entry name" value="Plant_B3_domain"/>
</dbReference>
<dbReference type="STRING" id="4072.A0A2G2Y3T1"/>
<feature type="region of interest" description="Disordered" evidence="6">
    <location>
        <begin position="109"/>
        <end position="213"/>
    </location>
</feature>
<evidence type="ECO:0000256" key="1">
    <source>
        <dbReference type="ARBA" id="ARBA00004123"/>
    </source>
</evidence>